<organism evidence="3 4">
    <name type="scientific">Candidatus Sungbacteria bacterium RIFCSPHIGHO2_01_FULL_50_25</name>
    <dbReference type="NCBI Taxonomy" id="1802265"/>
    <lineage>
        <taxon>Bacteria</taxon>
        <taxon>Candidatus Sungiibacteriota</taxon>
    </lineage>
</organism>
<evidence type="ECO:0000313" key="3">
    <source>
        <dbReference type="EMBL" id="OGZ97013.1"/>
    </source>
</evidence>
<dbReference type="Pfam" id="PF00534">
    <property type="entry name" value="Glycos_transf_1"/>
    <property type="match status" value="2"/>
</dbReference>
<gene>
    <name evidence="3" type="ORF">A2847_02755</name>
</gene>
<evidence type="ECO:0000313" key="4">
    <source>
        <dbReference type="Proteomes" id="UP000178574"/>
    </source>
</evidence>
<dbReference type="Proteomes" id="UP000178574">
    <property type="component" value="Unassembled WGS sequence"/>
</dbReference>
<protein>
    <recommendedName>
        <fullName evidence="5">Glycosyl transferase family 1 domain-containing protein</fullName>
    </recommendedName>
</protein>
<reference evidence="3 4" key="1">
    <citation type="journal article" date="2016" name="Nat. Commun.">
        <title>Thousands of microbial genomes shed light on interconnected biogeochemical processes in an aquifer system.</title>
        <authorList>
            <person name="Anantharaman K."/>
            <person name="Brown C.T."/>
            <person name="Hug L.A."/>
            <person name="Sharon I."/>
            <person name="Castelle C.J."/>
            <person name="Probst A.J."/>
            <person name="Thomas B.C."/>
            <person name="Singh A."/>
            <person name="Wilkins M.J."/>
            <person name="Karaoz U."/>
            <person name="Brodie E.L."/>
            <person name="Williams K.H."/>
            <person name="Hubbard S.S."/>
            <person name="Banfield J.F."/>
        </authorList>
    </citation>
    <scope>NUCLEOTIDE SEQUENCE [LARGE SCALE GENOMIC DNA]</scope>
</reference>
<dbReference type="InterPro" id="IPR028098">
    <property type="entry name" value="Glyco_trans_4-like_N"/>
</dbReference>
<dbReference type="SUPFAM" id="SSF53756">
    <property type="entry name" value="UDP-Glycosyltransferase/glycogen phosphorylase"/>
    <property type="match status" value="2"/>
</dbReference>
<name>A0A1G2KCP8_9BACT</name>
<dbReference type="AlphaFoldDB" id="A0A1G2KCP8"/>
<feature type="domain" description="Glycosyl transferase family 1" evidence="1">
    <location>
        <begin position="563"/>
        <end position="693"/>
    </location>
</feature>
<sequence>MEKPRIYVFSTAYYPFIGGAEIAIEEVSRRLKDRFDFYIVTSRMRRSLPKREVRPEGTIIRVGFGTRFDKWLLPLFVLWRLKIENWKFENSILWGMDISQGTCAAAILKFLYPRIPFVFTLQYGYGDERLRKGRGGMIGKSLSFFLSRADHVTAISLYLLSAGERYGYRGAKILIPNGVDAGEFRRPAGLPATREKIVVTTSRLVPKNGIDILIRAIAEVKKTVPDVQCHIIGDGPELNKLKILSEKLKVAECVKFFGSIPYEEIPRYLWQASVFARPSRSEGMGNSFVEALAAGLPVVGTPVGGITDIIEDGKTGLFSKPEDPYDLAVKIALLLRNPRLRDSIAKEGQKMVENRFGWERISSLYAGIFSSLLETLPLSVLVATPFLPPRLGGPAIYADALSQEFRRLGHRVEVVSFEPYLRFPSGIRHCMYMCSLARKSFRKDILFSLDYTSVGFPALIISKLFRIPLVVRVEGDFLWEHYVERTRRDVTLQGFYRAPPVLSFAEKLIFNASRAVFRGASVLACSSEWRKSIVIQGMGAPPHKVEIIQNVFAASENGGVFHGDKKKVILWAGRILYLKNLRRLLHACAALGESEWELHIVGDGPYRGDMEKYAEALSFPQIRMYGGMSRPELLKKMQEAAFFVLPSLSDVGPNVIMEALSVGTPAIMTRESGYAELLRDAVLLVNPLDEQDIMRG</sequence>
<accession>A0A1G2KCP8</accession>
<comment type="caution">
    <text evidence="3">The sequence shown here is derived from an EMBL/GenBank/DDBJ whole genome shotgun (WGS) entry which is preliminary data.</text>
</comment>
<evidence type="ECO:0000259" key="2">
    <source>
        <dbReference type="Pfam" id="PF13439"/>
    </source>
</evidence>
<feature type="domain" description="Glycosyltransferase subfamily 4-like N-terminal" evidence="2">
    <location>
        <begin position="392"/>
        <end position="550"/>
    </location>
</feature>
<dbReference type="PANTHER" id="PTHR45947:SF3">
    <property type="entry name" value="SULFOQUINOVOSYL TRANSFERASE SQD2"/>
    <property type="match status" value="1"/>
</dbReference>
<feature type="domain" description="Glycosyltransferase subfamily 4-like N-terminal" evidence="2">
    <location>
        <begin position="17"/>
        <end position="181"/>
    </location>
</feature>
<dbReference type="EMBL" id="MHQD01000001">
    <property type="protein sequence ID" value="OGZ97013.1"/>
    <property type="molecule type" value="Genomic_DNA"/>
</dbReference>
<dbReference type="GO" id="GO:0016758">
    <property type="term" value="F:hexosyltransferase activity"/>
    <property type="evidence" value="ECO:0007669"/>
    <property type="project" value="TreeGrafter"/>
</dbReference>
<feature type="domain" description="Glycosyl transferase family 1" evidence="1">
    <location>
        <begin position="190"/>
        <end position="351"/>
    </location>
</feature>
<dbReference type="InterPro" id="IPR001296">
    <property type="entry name" value="Glyco_trans_1"/>
</dbReference>
<dbReference type="CDD" id="cd03801">
    <property type="entry name" value="GT4_PimA-like"/>
    <property type="match status" value="2"/>
</dbReference>
<dbReference type="InterPro" id="IPR050194">
    <property type="entry name" value="Glycosyltransferase_grp1"/>
</dbReference>
<dbReference type="Gene3D" id="3.40.50.2000">
    <property type="entry name" value="Glycogen Phosphorylase B"/>
    <property type="match status" value="4"/>
</dbReference>
<feature type="non-terminal residue" evidence="3">
    <location>
        <position position="696"/>
    </location>
</feature>
<evidence type="ECO:0000259" key="1">
    <source>
        <dbReference type="Pfam" id="PF00534"/>
    </source>
</evidence>
<proteinExistence type="predicted"/>
<dbReference type="Pfam" id="PF13439">
    <property type="entry name" value="Glyco_transf_4"/>
    <property type="match status" value="2"/>
</dbReference>
<dbReference type="PANTHER" id="PTHR45947">
    <property type="entry name" value="SULFOQUINOVOSYL TRANSFERASE SQD2"/>
    <property type="match status" value="1"/>
</dbReference>
<evidence type="ECO:0008006" key="5">
    <source>
        <dbReference type="Google" id="ProtNLM"/>
    </source>
</evidence>